<dbReference type="Proteomes" id="UP001596439">
    <property type="component" value="Unassembled WGS sequence"/>
</dbReference>
<proteinExistence type="predicted"/>
<evidence type="ECO:0000313" key="3">
    <source>
        <dbReference type="Proteomes" id="UP001596439"/>
    </source>
</evidence>
<dbReference type="InterPro" id="IPR036514">
    <property type="entry name" value="SGNH_hydro_sf"/>
</dbReference>
<accession>A0ABW2PIF6</accession>
<evidence type="ECO:0000313" key="2">
    <source>
        <dbReference type="EMBL" id="MFC7389269.1"/>
    </source>
</evidence>
<protein>
    <submittedName>
        <fullName evidence="2">GDSL-type esterase/lipase family protein</fullName>
    </submittedName>
</protein>
<organism evidence="2 3">
    <name type="scientific">Exiguobacterium aestuarii</name>
    <dbReference type="NCBI Taxonomy" id="273527"/>
    <lineage>
        <taxon>Bacteria</taxon>
        <taxon>Bacillati</taxon>
        <taxon>Bacillota</taxon>
        <taxon>Bacilli</taxon>
        <taxon>Bacillales</taxon>
        <taxon>Bacillales Family XII. Incertae Sedis</taxon>
        <taxon>Exiguobacterium</taxon>
    </lineage>
</organism>
<dbReference type="Pfam" id="PF13472">
    <property type="entry name" value="Lipase_GDSL_2"/>
    <property type="match status" value="1"/>
</dbReference>
<dbReference type="InterPro" id="IPR051532">
    <property type="entry name" value="Ester_Hydrolysis_Enzymes"/>
</dbReference>
<feature type="domain" description="SGNH hydrolase-type esterase" evidence="1">
    <location>
        <begin position="74"/>
        <end position="230"/>
    </location>
</feature>
<sequence>MSKSKKMFIGSISLNLLLLAFLMIGFYKVGGIAIAKAQISELFGKEIVTSEEKIFKQRQSLFESLDIEEGSVVFLGDSLIQYNEWSEMFPEENVYNRGISGDTTYGVLSRIDSIIDAKPQKIVLEIGINDLVSGVDTTQTVNNYSKILTKIKDSNANIDVLALGVLPINSSLFVGNISNNDIQALNIEIEKVVSKKGYNFIDSFASFENNGELSRELSEDGIHLTGEGYSVWKENLEPYLN</sequence>
<comment type="caution">
    <text evidence="2">The sequence shown here is derived from an EMBL/GenBank/DDBJ whole genome shotgun (WGS) entry which is preliminary data.</text>
</comment>
<keyword evidence="3" id="KW-1185">Reference proteome</keyword>
<reference evidence="3" key="1">
    <citation type="journal article" date="2019" name="Int. J. Syst. Evol. Microbiol.">
        <title>The Global Catalogue of Microorganisms (GCM) 10K type strain sequencing project: providing services to taxonomists for standard genome sequencing and annotation.</title>
        <authorList>
            <consortium name="The Broad Institute Genomics Platform"/>
            <consortium name="The Broad Institute Genome Sequencing Center for Infectious Disease"/>
            <person name="Wu L."/>
            <person name="Ma J."/>
        </authorList>
    </citation>
    <scope>NUCLEOTIDE SEQUENCE [LARGE SCALE GENOMIC DNA]</scope>
    <source>
        <strain evidence="3">CCUG 55590</strain>
    </source>
</reference>
<dbReference type="RefSeq" id="WP_214787111.1">
    <property type="nucleotide sequence ID" value="NZ_JANIEL010000112.1"/>
</dbReference>
<dbReference type="PANTHER" id="PTHR30383:SF5">
    <property type="entry name" value="SGNH HYDROLASE-TYPE ESTERASE DOMAIN-CONTAINING PROTEIN"/>
    <property type="match status" value="1"/>
</dbReference>
<evidence type="ECO:0000259" key="1">
    <source>
        <dbReference type="Pfam" id="PF13472"/>
    </source>
</evidence>
<dbReference type="Gene3D" id="3.40.50.1110">
    <property type="entry name" value="SGNH hydrolase"/>
    <property type="match status" value="1"/>
</dbReference>
<gene>
    <name evidence="2" type="ORF">ACFQO8_03870</name>
</gene>
<name>A0ABW2PIF6_9BACL</name>
<dbReference type="PANTHER" id="PTHR30383">
    <property type="entry name" value="THIOESTERASE 1/PROTEASE 1/LYSOPHOSPHOLIPASE L1"/>
    <property type="match status" value="1"/>
</dbReference>
<dbReference type="EMBL" id="JBHTCE010000001">
    <property type="protein sequence ID" value="MFC7389269.1"/>
    <property type="molecule type" value="Genomic_DNA"/>
</dbReference>
<dbReference type="SUPFAM" id="SSF52266">
    <property type="entry name" value="SGNH hydrolase"/>
    <property type="match status" value="1"/>
</dbReference>
<dbReference type="InterPro" id="IPR013830">
    <property type="entry name" value="SGNH_hydro"/>
</dbReference>